<dbReference type="AlphaFoldDB" id="A0A9N9GDF4"/>
<sequence>MSFINPVINYNKQSFIVPGTERSGQTGQLKISPEPGITKVCDIWQSSLKKFKNRECLGFRKFDEETGSYGNYVWQTYEQVNERIINFGNGLLHLQMNIIKSDQAEKFKIGICSINRPEYHIVYQSASVYGLIVCPLYETLGPNALEYCLTHTETSIVIASKSLIKRLLNLSKKLPFLKAIISLDSFENSACKSLYLEASQKNIFLYEFTQIEKFGQQHFREHIPPQPDELFIIMYTSGTTDVPKGVMISHGNFVATMCLPFDFPEVPPGSRSISYLPLAHIYGLRFEFSSIMRGISIGYFSGDQNRLFEDVRVLQPISFPGVPRIFNKLYKSIRVVTVDATGEEGEIARQLYQKKLEHFKKTGELKYEEWDKFVEKKIGKILGANIRRLYSSSARLSEDVMEFLRIALGVIFDRGYGQTESTAAGTRVLVGDLSA</sequence>
<dbReference type="GO" id="GO:0004467">
    <property type="term" value="F:long-chain fatty acid-CoA ligase activity"/>
    <property type="evidence" value="ECO:0007669"/>
    <property type="project" value="TreeGrafter"/>
</dbReference>
<dbReference type="PANTHER" id="PTHR43272:SF33">
    <property type="entry name" value="AMP-BINDING DOMAIN-CONTAINING PROTEIN-RELATED"/>
    <property type="match status" value="1"/>
</dbReference>
<dbReference type="InterPro" id="IPR042099">
    <property type="entry name" value="ANL_N_sf"/>
</dbReference>
<evidence type="ECO:0000256" key="1">
    <source>
        <dbReference type="ARBA" id="ARBA00022741"/>
    </source>
</evidence>
<keyword evidence="2" id="KW-0067">ATP-binding</keyword>
<dbReference type="GO" id="GO:0005783">
    <property type="term" value="C:endoplasmic reticulum"/>
    <property type="evidence" value="ECO:0007669"/>
    <property type="project" value="TreeGrafter"/>
</dbReference>
<dbReference type="PANTHER" id="PTHR43272">
    <property type="entry name" value="LONG-CHAIN-FATTY-ACID--COA LIGASE"/>
    <property type="match status" value="1"/>
</dbReference>
<comment type="caution">
    <text evidence="4">The sequence shown here is derived from an EMBL/GenBank/DDBJ whole genome shotgun (WGS) entry which is preliminary data.</text>
</comment>
<dbReference type="GO" id="GO:0005524">
    <property type="term" value="F:ATP binding"/>
    <property type="evidence" value="ECO:0007669"/>
    <property type="project" value="UniProtKB-KW"/>
</dbReference>
<keyword evidence="5" id="KW-1185">Reference proteome</keyword>
<dbReference type="InterPro" id="IPR000873">
    <property type="entry name" value="AMP-dep_synth/lig_dom"/>
</dbReference>
<name>A0A9N9GDF4_9GLOM</name>
<dbReference type="OrthoDB" id="1700726at2759"/>
<dbReference type="Proteomes" id="UP000789759">
    <property type="component" value="Unassembled WGS sequence"/>
</dbReference>
<evidence type="ECO:0000313" key="5">
    <source>
        <dbReference type="Proteomes" id="UP000789759"/>
    </source>
</evidence>
<dbReference type="GO" id="GO:0016020">
    <property type="term" value="C:membrane"/>
    <property type="evidence" value="ECO:0007669"/>
    <property type="project" value="TreeGrafter"/>
</dbReference>
<feature type="non-terminal residue" evidence="4">
    <location>
        <position position="435"/>
    </location>
</feature>
<dbReference type="SUPFAM" id="SSF56801">
    <property type="entry name" value="Acetyl-CoA synthetase-like"/>
    <property type="match status" value="1"/>
</dbReference>
<dbReference type="Pfam" id="PF00501">
    <property type="entry name" value="AMP-binding"/>
    <property type="match status" value="1"/>
</dbReference>
<protein>
    <submittedName>
        <fullName evidence="4">6285_t:CDS:1</fullName>
    </submittedName>
</protein>
<gene>
    <name evidence="4" type="ORF">CPELLU_LOCUS6882</name>
</gene>
<evidence type="ECO:0000313" key="4">
    <source>
        <dbReference type="EMBL" id="CAG8598587.1"/>
    </source>
</evidence>
<reference evidence="4" key="1">
    <citation type="submission" date="2021-06" db="EMBL/GenBank/DDBJ databases">
        <authorList>
            <person name="Kallberg Y."/>
            <person name="Tangrot J."/>
            <person name="Rosling A."/>
        </authorList>
    </citation>
    <scope>NUCLEOTIDE SEQUENCE</scope>
    <source>
        <strain evidence="4">FL966</strain>
    </source>
</reference>
<feature type="domain" description="AMP-dependent synthetase/ligase" evidence="3">
    <location>
        <begin position="51"/>
        <end position="426"/>
    </location>
</feature>
<keyword evidence="1" id="KW-0547">Nucleotide-binding</keyword>
<proteinExistence type="predicted"/>
<dbReference type="Gene3D" id="3.40.50.12780">
    <property type="entry name" value="N-terminal domain of ligase-like"/>
    <property type="match status" value="1"/>
</dbReference>
<dbReference type="EMBL" id="CAJVQA010004421">
    <property type="protein sequence ID" value="CAG8598587.1"/>
    <property type="molecule type" value="Genomic_DNA"/>
</dbReference>
<evidence type="ECO:0000259" key="3">
    <source>
        <dbReference type="Pfam" id="PF00501"/>
    </source>
</evidence>
<evidence type="ECO:0000256" key="2">
    <source>
        <dbReference type="ARBA" id="ARBA00022840"/>
    </source>
</evidence>
<accession>A0A9N9GDF4</accession>
<organism evidence="4 5">
    <name type="scientific">Cetraspora pellucida</name>
    <dbReference type="NCBI Taxonomy" id="1433469"/>
    <lineage>
        <taxon>Eukaryota</taxon>
        <taxon>Fungi</taxon>
        <taxon>Fungi incertae sedis</taxon>
        <taxon>Mucoromycota</taxon>
        <taxon>Glomeromycotina</taxon>
        <taxon>Glomeromycetes</taxon>
        <taxon>Diversisporales</taxon>
        <taxon>Gigasporaceae</taxon>
        <taxon>Cetraspora</taxon>
    </lineage>
</organism>